<dbReference type="AlphaFoldDB" id="A0AAD8G637"/>
<feature type="region of interest" description="Disordered" evidence="1">
    <location>
        <begin position="567"/>
        <end position="609"/>
    </location>
</feature>
<evidence type="ECO:0000256" key="1">
    <source>
        <dbReference type="SAM" id="MobiDB-lite"/>
    </source>
</evidence>
<dbReference type="PANTHER" id="PTHR13060:SF0">
    <property type="entry name" value="PROTEIN ECDYSONELESS HOMOLOG"/>
    <property type="match status" value="1"/>
</dbReference>
<evidence type="ECO:0000313" key="3">
    <source>
        <dbReference type="Proteomes" id="UP001230051"/>
    </source>
</evidence>
<feature type="region of interest" description="Disordered" evidence="1">
    <location>
        <begin position="430"/>
        <end position="458"/>
    </location>
</feature>
<reference evidence="2" key="1">
    <citation type="submission" date="2022-02" db="EMBL/GenBank/DDBJ databases">
        <title>Atlantic sturgeon de novo genome assembly.</title>
        <authorList>
            <person name="Stock M."/>
            <person name="Klopp C."/>
            <person name="Guiguen Y."/>
            <person name="Cabau C."/>
            <person name="Parinello H."/>
            <person name="Santidrian Yebra-Pimentel E."/>
            <person name="Kuhl H."/>
            <person name="Dirks R.P."/>
            <person name="Guessner J."/>
            <person name="Wuertz S."/>
            <person name="Du K."/>
            <person name="Schartl M."/>
        </authorList>
    </citation>
    <scope>NUCLEOTIDE SEQUENCE</scope>
    <source>
        <strain evidence="2">STURGEONOMICS-FGT-2020</strain>
        <tissue evidence="2">Whole blood</tissue>
    </source>
</reference>
<feature type="compositionally biased region" description="Acidic residues" evidence="1">
    <location>
        <begin position="444"/>
        <end position="454"/>
    </location>
</feature>
<dbReference type="GO" id="GO:0005634">
    <property type="term" value="C:nucleus"/>
    <property type="evidence" value="ECO:0007669"/>
    <property type="project" value="TreeGrafter"/>
</dbReference>
<protein>
    <recommendedName>
        <fullName evidence="4">Ecdysoneless</fullName>
    </recommendedName>
</protein>
<evidence type="ECO:0000313" key="2">
    <source>
        <dbReference type="EMBL" id="KAK1164432.1"/>
    </source>
</evidence>
<accession>A0AAD8G637</accession>
<organism evidence="2 3">
    <name type="scientific">Acipenser oxyrinchus oxyrinchus</name>
    <dbReference type="NCBI Taxonomy" id="40147"/>
    <lineage>
        <taxon>Eukaryota</taxon>
        <taxon>Metazoa</taxon>
        <taxon>Chordata</taxon>
        <taxon>Craniata</taxon>
        <taxon>Vertebrata</taxon>
        <taxon>Euteleostomi</taxon>
        <taxon>Actinopterygii</taxon>
        <taxon>Chondrostei</taxon>
        <taxon>Acipenseriformes</taxon>
        <taxon>Acipenseridae</taxon>
        <taxon>Acipenser</taxon>
    </lineage>
</organism>
<dbReference type="Pfam" id="PF07093">
    <property type="entry name" value="SGT1"/>
    <property type="match status" value="1"/>
</dbReference>
<feature type="compositionally biased region" description="Basic and acidic residues" evidence="1">
    <location>
        <begin position="584"/>
        <end position="596"/>
    </location>
</feature>
<sequence length="656" mass="72892">MEALRRPMIAEDSVQYSLFLVPPDPSDPKDREKCLQQYIERILAQFAPLLTHYIWQNQPFSIKYMPEKGVMPAHIRGCTNFGDNVEDEWFIVYLIQQITKVFPELAARIEDNDGEFLLIEAAECLPKWLNPDSSTNRVFFFRGEFHIIPVPRNPAETPWLPKGTLTIPQAVNLLSTHPETCLAAEPICKALDKRLKGYPLKIQSNLHHAHCYIPAGIAAMLKLRPDLIAPAVRAFYLRDPIDLQACRTFSTFPPETRVMASVTFTRCLYAQLLQQRFTADRRSGFTLPPRSHPKFKAHELGIKLAHGFEIMCSKCTKRSSEPGAPVCNNPLWKGFLNSLKKNDYFKGELEGSARYKELMRMAESFFQQSAAITQSSSALLPGEEVLQLLESTPYSLEELKKEESSLPAEDSESWLEMTPEELEQLLEEATGRGIQSTAHGDAEGEKEEEEEEESYSLSAVTHSMKAFINKVSTHEGAELPWSSSGSQIKFDVNSMASAFEKILGGPSSAPDEELDSDDLEDDDDIDYDDEDLLGSDDEPGCDSNSGALGNLRAYMAEMDRELAGTNIGKSFSTHSKADAGAADLSRDSGHDDKGNEDGDDNNEDLQAAGDAVPLDLDFNLVSNLLESFSSQEGLAGPASNILHSMGVRLPHNTDKS</sequence>
<feature type="compositionally biased region" description="Acidic residues" evidence="1">
    <location>
        <begin position="510"/>
        <end position="540"/>
    </location>
</feature>
<dbReference type="PANTHER" id="PTHR13060">
    <property type="entry name" value="SGT1 PROTEIN HSGT1 SUPPRESSOR OF GCR2"/>
    <property type="match status" value="1"/>
</dbReference>
<dbReference type="EMBL" id="JAGXEW010000013">
    <property type="protein sequence ID" value="KAK1164432.1"/>
    <property type="molecule type" value="Genomic_DNA"/>
</dbReference>
<dbReference type="InterPro" id="IPR010770">
    <property type="entry name" value="Ecd"/>
</dbReference>
<comment type="caution">
    <text evidence="2">The sequence shown here is derived from an EMBL/GenBank/DDBJ whole genome shotgun (WGS) entry which is preliminary data.</text>
</comment>
<gene>
    <name evidence="2" type="ORF">AOXY_G14734</name>
</gene>
<proteinExistence type="predicted"/>
<keyword evidence="3" id="KW-1185">Reference proteome</keyword>
<dbReference type="Proteomes" id="UP001230051">
    <property type="component" value="Unassembled WGS sequence"/>
</dbReference>
<feature type="region of interest" description="Disordered" evidence="1">
    <location>
        <begin position="501"/>
        <end position="548"/>
    </location>
</feature>
<evidence type="ECO:0008006" key="4">
    <source>
        <dbReference type="Google" id="ProtNLM"/>
    </source>
</evidence>
<name>A0AAD8G637_ACIOX</name>